<evidence type="ECO:0000313" key="13">
    <source>
        <dbReference type="Proteomes" id="UP000199149"/>
    </source>
</evidence>
<dbReference type="Gene3D" id="1.20.1050.90">
    <property type="entry name" value="RecF/RecN/SMC, N-terminal domain"/>
    <property type="match status" value="1"/>
</dbReference>
<evidence type="ECO:0000256" key="6">
    <source>
        <dbReference type="ARBA" id="ARBA00022741"/>
    </source>
</evidence>
<dbReference type="GO" id="GO:0006260">
    <property type="term" value="P:DNA replication"/>
    <property type="evidence" value="ECO:0007669"/>
    <property type="project" value="UniProtKB-UniRule"/>
</dbReference>
<protein>
    <recommendedName>
        <fullName evidence="3 9">DNA replication and repair protein RecF</fullName>
    </recommendedName>
</protein>
<reference evidence="13" key="1">
    <citation type="submission" date="2016-10" db="EMBL/GenBank/DDBJ databases">
        <authorList>
            <person name="Varghese N."/>
            <person name="Submissions S."/>
        </authorList>
    </citation>
    <scope>NUCLEOTIDE SEQUENCE [LARGE SCALE GENOMIC DNA]</scope>
    <source>
        <strain evidence="13">XJ109</strain>
    </source>
</reference>
<dbReference type="Pfam" id="PF02463">
    <property type="entry name" value="SMC_N"/>
    <property type="match status" value="1"/>
</dbReference>
<dbReference type="PANTHER" id="PTHR32182">
    <property type="entry name" value="DNA REPLICATION AND REPAIR PROTEIN RECF"/>
    <property type="match status" value="1"/>
</dbReference>
<dbReference type="NCBIfam" id="TIGR00611">
    <property type="entry name" value="recf"/>
    <property type="match status" value="1"/>
</dbReference>
<evidence type="ECO:0000256" key="5">
    <source>
        <dbReference type="ARBA" id="ARBA00022705"/>
    </source>
</evidence>
<comment type="similarity">
    <text evidence="2 9 10">Belongs to the RecF family.</text>
</comment>
<feature type="binding site" evidence="9">
    <location>
        <begin position="30"/>
        <end position="37"/>
    </location>
    <ligand>
        <name>ATP</name>
        <dbReference type="ChEBI" id="CHEBI:30616"/>
    </ligand>
</feature>
<dbReference type="OrthoDB" id="9803889at2"/>
<keyword evidence="7 9" id="KW-0067">ATP-binding</keyword>
<evidence type="ECO:0000256" key="2">
    <source>
        <dbReference type="ARBA" id="ARBA00008016"/>
    </source>
</evidence>
<organism evidence="12 13">
    <name type="scientific">Algoriella xinjiangensis</name>
    <dbReference type="NCBI Taxonomy" id="684065"/>
    <lineage>
        <taxon>Bacteria</taxon>
        <taxon>Pseudomonadati</taxon>
        <taxon>Bacteroidota</taxon>
        <taxon>Flavobacteriia</taxon>
        <taxon>Flavobacteriales</taxon>
        <taxon>Weeksellaceae</taxon>
        <taxon>Algoriella</taxon>
    </lineage>
</organism>
<evidence type="ECO:0000256" key="10">
    <source>
        <dbReference type="RuleBase" id="RU000578"/>
    </source>
</evidence>
<keyword evidence="6 9" id="KW-0547">Nucleotide-binding</keyword>
<dbReference type="STRING" id="684065.SAMN05421738_103110"/>
<dbReference type="GO" id="GO:0009432">
    <property type="term" value="P:SOS response"/>
    <property type="evidence" value="ECO:0007669"/>
    <property type="project" value="UniProtKB-UniRule"/>
</dbReference>
<dbReference type="InterPro" id="IPR042174">
    <property type="entry name" value="RecF_2"/>
</dbReference>
<evidence type="ECO:0000256" key="4">
    <source>
        <dbReference type="ARBA" id="ARBA00022490"/>
    </source>
</evidence>
<evidence type="ECO:0000256" key="7">
    <source>
        <dbReference type="ARBA" id="ARBA00022840"/>
    </source>
</evidence>
<dbReference type="InterPro" id="IPR003395">
    <property type="entry name" value="RecF/RecN/SMC_N"/>
</dbReference>
<dbReference type="PANTHER" id="PTHR32182:SF0">
    <property type="entry name" value="DNA REPLICATION AND REPAIR PROTEIN RECF"/>
    <property type="match status" value="1"/>
</dbReference>
<keyword evidence="9 10" id="KW-0227">DNA damage</keyword>
<accession>A0A1I4U7Q7</accession>
<evidence type="ECO:0000256" key="1">
    <source>
        <dbReference type="ARBA" id="ARBA00004496"/>
    </source>
</evidence>
<dbReference type="RefSeq" id="WP_092906675.1">
    <property type="nucleotide sequence ID" value="NZ_FOUZ01000003.1"/>
</dbReference>
<keyword evidence="4 9" id="KW-0963">Cytoplasm</keyword>
<keyword evidence="9 10" id="KW-0742">SOS response</keyword>
<dbReference type="InterPro" id="IPR018078">
    <property type="entry name" value="DNA-binding_RecF_CS"/>
</dbReference>
<dbReference type="SUPFAM" id="SSF52540">
    <property type="entry name" value="P-loop containing nucleoside triphosphate hydrolases"/>
    <property type="match status" value="1"/>
</dbReference>
<feature type="domain" description="RecF/RecN/SMC N-terminal" evidence="11">
    <location>
        <begin position="2"/>
        <end position="344"/>
    </location>
</feature>
<comment type="subcellular location">
    <subcellularLocation>
        <location evidence="1 9 10">Cytoplasm</location>
    </subcellularLocation>
</comment>
<keyword evidence="13" id="KW-1185">Reference proteome</keyword>
<dbReference type="InterPro" id="IPR027417">
    <property type="entry name" value="P-loop_NTPase"/>
</dbReference>
<sequence length="359" mass="41995">MYLKELKARQFKNFDENNFEFSPKINAFVGQNGKGKTNVLDAIHYLALSKSYLNHSDVMNIQFETDFFTLEGTFDRNESDDVIFCLVRAGQPKQLKRNSKTYDRISDHIGQYPLVMISPYDSDLIKEGSEVRRKFLDNIISQSNKNYLADLMRYNKVLMQRNALLKYFVANNTFEPSSLEIYDEELIYLGKRIHEIRKEFIETFLEAFLKYYNEISEGREKVNIEYVSQLNNATFETVLKDALYKDRSAQYSTAGIHKDDLLFTISNYPIKKFGSQGQQKSYLIALKLAQLDVIKNSLNITPLLLLDDIFDKLDEHRVTQLIKLVNEERFGQIFITDTHPDRTEQIIKQINSESKVFRL</sequence>
<dbReference type="InterPro" id="IPR001238">
    <property type="entry name" value="DNA-binding_RecF"/>
</dbReference>
<evidence type="ECO:0000259" key="11">
    <source>
        <dbReference type="Pfam" id="PF02463"/>
    </source>
</evidence>
<dbReference type="GO" id="GO:0005737">
    <property type="term" value="C:cytoplasm"/>
    <property type="evidence" value="ECO:0007669"/>
    <property type="project" value="UniProtKB-SubCell"/>
</dbReference>
<keyword evidence="8 9" id="KW-0238">DNA-binding</keyword>
<dbReference type="GO" id="GO:0005524">
    <property type="term" value="F:ATP binding"/>
    <property type="evidence" value="ECO:0007669"/>
    <property type="project" value="UniProtKB-UniRule"/>
</dbReference>
<dbReference type="PROSITE" id="PS00617">
    <property type="entry name" value="RECF_1"/>
    <property type="match status" value="1"/>
</dbReference>
<keyword evidence="5 9" id="KW-0235">DNA replication</keyword>
<dbReference type="Gene3D" id="3.40.50.300">
    <property type="entry name" value="P-loop containing nucleotide triphosphate hydrolases"/>
    <property type="match status" value="1"/>
</dbReference>
<name>A0A1I4U7Q7_9FLAO</name>
<dbReference type="AlphaFoldDB" id="A0A1I4U7Q7"/>
<dbReference type="Proteomes" id="UP000199149">
    <property type="component" value="Unassembled WGS sequence"/>
</dbReference>
<dbReference type="EMBL" id="FOUZ01000003">
    <property type="protein sequence ID" value="SFM84890.1"/>
    <property type="molecule type" value="Genomic_DNA"/>
</dbReference>
<dbReference type="HAMAP" id="MF_00365">
    <property type="entry name" value="RecF"/>
    <property type="match status" value="1"/>
</dbReference>
<comment type="function">
    <text evidence="9 10">The RecF protein is involved in DNA metabolism; it is required for DNA replication and normal SOS inducibility. RecF binds preferentially to single-stranded, linear DNA. It also seems to bind ATP.</text>
</comment>
<gene>
    <name evidence="9" type="primary">recF</name>
    <name evidence="12" type="ORF">SAMN05421738_103110</name>
</gene>
<dbReference type="GO" id="GO:0006302">
    <property type="term" value="P:double-strand break repair"/>
    <property type="evidence" value="ECO:0007669"/>
    <property type="project" value="TreeGrafter"/>
</dbReference>
<dbReference type="GO" id="GO:0000731">
    <property type="term" value="P:DNA synthesis involved in DNA repair"/>
    <property type="evidence" value="ECO:0007669"/>
    <property type="project" value="TreeGrafter"/>
</dbReference>
<proteinExistence type="inferred from homology"/>
<dbReference type="PROSITE" id="PS00618">
    <property type="entry name" value="RECF_2"/>
    <property type="match status" value="1"/>
</dbReference>
<keyword evidence="9 10" id="KW-0234">DNA repair</keyword>
<dbReference type="GO" id="GO:0003697">
    <property type="term" value="F:single-stranded DNA binding"/>
    <property type="evidence" value="ECO:0007669"/>
    <property type="project" value="UniProtKB-UniRule"/>
</dbReference>
<evidence type="ECO:0000256" key="9">
    <source>
        <dbReference type="HAMAP-Rule" id="MF_00365"/>
    </source>
</evidence>
<evidence type="ECO:0000313" key="12">
    <source>
        <dbReference type="EMBL" id="SFM84890.1"/>
    </source>
</evidence>
<evidence type="ECO:0000256" key="3">
    <source>
        <dbReference type="ARBA" id="ARBA00020170"/>
    </source>
</evidence>
<evidence type="ECO:0000256" key="8">
    <source>
        <dbReference type="ARBA" id="ARBA00023125"/>
    </source>
</evidence>